<accession>A0A5J4KGA1</accession>
<reference evidence="1 2" key="1">
    <citation type="submission" date="2019-10" db="EMBL/GenBank/DDBJ databases">
        <title>Dictyobacter vulcani sp. nov., within the class Ktedonobacteria, isolated from soil of volcanic Mt. Zao.</title>
        <authorList>
            <person name="Zheng Y."/>
            <person name="Wang C.M."/>
            <person name="Sakai Y."/>
            <person name="Abe K."/>
            <person name="Yokota A."/>
            <person name="Yabe S."/>
        </authorList>
    </citation>
    <scope>NUCLEOTIDE SEQUENCE [LARGE SCALE GENOMIC DNA]</scope>
    <source>
        <strain evidence="1 2">W12</strain>
    </source>
</reference>
<evidence type="ECO:0008006" key="3">
    <source>
        <dbReference type="Google" id="ProtNLM"/>
    </source>
</evidence>
<dbReference type="InterPro" id="IPR013785">
    <property type="entry name" value="Aldolase_TIM"/>
</dbReference>
<dbReference type="Gene3D" id="3.20.20.70">
    <property type="entry name" value="Aldolase class I"/>
    <property type="match status" value="1"/>
</dbReference>
<comment type="caution">
    <text evidence="1">The sequence shown here is derived from an EMBL/GenBank/DDBJ whole genome shotgun (WGS) entry which is preliminary data.</text>
</comment>
<dbReference type="RefSeq" id="WP_162004938.1">
    <property type="nucleotide sequence ID" value="NZ_BKZW01000001.1"/>
</dbReference>
<dbReference type="InterPro" id="IPR017853">
    <property type="entry name" value="GH"/>
</dbReference>
<proteinExistence type="predicted"/>
<name>A0A5J4KGA1_9CHLR</name>
<keyword evidence="2" id="KW-1185">Reference proteome</keyword>
<dbReference type="PROSITE" id="PS51257">
    <property type="entry name" value="PROKAR_LIPOPROTEIN"/>
    <property type="match status" value="1"/>
</dbReference>
<dbReference type="Pfam" id="PF14885">
    <property type="entry name" value="GHL15"/>
    <property type="match status" value="1"/>
</dbReference>
<evidence type="ECO:0000313" key="2">
    <source>
        <dbReference type="Proteomes" id="UP000326912"/>
    </source>
</evidence>
<evidence type="ECO:0000313" key="1">
    <source>
        <dbReference type="EMBL" id="GER86753.1"/>
    </source>
</evidence>
<dbReference type="InterPro" id="IPR029455">
    <property type="entry name" value="GHL15"/>
</dbReference>
<gene>
    <name evidence="1" type="ORF">KDW_09150</name>
</gene>
<dbReference type="EMBL" id="BKZW01000001">
    <property type="protein sequence ID" value="GER86753.1"/>
    <property type="molecule type" value="Genomic_DNA"/>
</dbReference>
<protein>
    <recommendedName>
        <fullName evidence="3">Glycoside-hydrolase family GH114 TIM-barrel domain-containing protein</fullName>
    </recommendedName>
</protein>
<dbReference type="Proteomes" id="UP000326912">
    <property type="component" value="Unassembled WGS sequence"/>
</dbReference>
<organism evidence="1 2">
    <name type="scientific">Dictyobacter vulcani</name>
    <dbReference type="NCBI Taxonomy" id="2607529"/>
    <lineage>
        <taxon>Bacteria</taxon>
        <taxon>Bacillati</taxon>
        <taxon>Chloroflexota</taxon>
        <taxon>Ktedonobacteria</taxon>
        <taxon>Ktedonobacterales</taxon>
        <taxon>Dictyobacteraceae</taxon>
        <taxon>Dictyobacter</taxon>
    </lineage>
</organism>
<dbReference type="AlphaFoldDB" id="A0A5J4KGA1"/>
<sequence>MLRHPRIKRSVLLFLALILVFSLSGCTFLPASPGNLSQQGTPEPVGIQVPVCRLAQCTNFNPVKGTRPFVDTSENIHSVLVFDYRVQDPAAIANDYDFVWGARQENLPLYRQVNPKLVLSYYMTIHRDDGTFTETDLGSQGRLDYWKQVHPDWILYKCDHTTPALQYTDKNIPFDITNPEVVKWQMETYVQPASEAGYDALAVDNIDMENIFGACGHFDKHGQWVQLYTGQNTDVHWQTDQANWVVHMQTELHALPHPLLLIGNFSTGAVTINAPASKTVLDHVDGVLDESGFTHFGNHVLGGSDWLHMVQYIGAVQAKNKPFFVVNQVQKKLDAADTQWIYASYLMANQRLAMVNISGYKAYGYSKQFPELHAHIGTAKGDMYESQYVYWRDFTDGEVVANPTNSAAQITTPGSAAYVDPYGKSLEHSFTLPAMSARILLKV</sequence>
<dbReference type="SUPFAM" id="SSF51445">
    <property type="entry name" value="(Trans)glycosidases"/>
    <property type="match status" value="1"/>
</dbReference>